<evidence type="ECO:0000259" key="1">
    <source>
        <dbReference type="SMART" id="SM01022"/>
    </source>
</evidence>
<dbReference type="Proteomes" id="UP000076925">
    <property type="component" value="Unassembled WGS sequence"/>
</dbReference>
<evidence type="ECO:0000313" key="2">
    <source>
        <dbReference type="EMBL" id="KYC34587.1"/>
    </source>
</evidence>
<dbReference type="STRING" id="128403.WA1_51300"/>
<evidence type="ECO:0000313" key="3">
    <source>
        <dbReference type="Proteomes" id="UP000076925"/>
    </source>
</evidence>
<dbReference type="InterPro" id="IPR015947">
    <property type="entry name" value="PUA-like_sf"/>
</dbReference>
<accession>A0A139WQ78</accession>
<organism evidence="2 3">
    <name type="scientific">Scytonema hofmannii PCC 7110</name>
    <dbReference type="NCBI Taxonomy" id="128403"/>
    <lineage>
        <taxon>Bacteria</taxon>
        <taxon>Bacillati</taxon>
        <taxon>Cyanobacteriota</taxon>
        <taxon>Cyanophyceae</taxon>
        <taxon>Nostocales</taxon>
        <taxon>Scytonemataceae</taxon>
        <taxon>Scytonema</taxon>
    </lineage>
</organism>
<dbReference type="Gene3D" id="3.10.400.10">
    <property type="entry name" value="Sulfate adenylyltransferase"/>
    <property type="match status" value="1"/>
</dbReference>
<feature type="domain" description="ASCH" evidence="1">
    <location>
        <begin position="29"/>
        <end position="152"/>
    </location>
</feature>
<proteinExistence type="predicted"/>
<comment type="caution">
    <text evidence="2">The sequence shown here is derived from an EMBL/GenBank/DDBJ whole genome shotgun (WGS) entry which is preliminary data.</text>
</comment>
<sequence>MEQIKQYWQAYLTTLPPDSPVRNEQYVAEQFGDNPDLANSLGKLIVSRKKTATSSALWEWEAEGQPIPKVGQKSIVLDSHNQPLCIIETTEVTICPYDKVDARFAADEGEGDCSLAYWREAHWRFFSRVLPKIGKSPVLDMPLVCERFHIVYVNALTHGK</sequence>
<dbReference type="PANTHER" id="PTHR39203:SF1">
    <property type="entry name" value="CYTOPLASMIC PROTEIN"/>
    <property type="match status" value="1"/>
</dbReference>
<name>A0A139WQ78_9CYAN</name>
<dbReference type="InterPro" id="IPR007374">
    <property type="entry name" value="ASCH_domain"/>
</dbReference>
<dbReference type="PIRSF" id="PIRSF021320">
    <property type="entry name" value="DUF984"/>
    <property type="match status" value="1"/>
</dbReference>
<dbReference type="EMBL" id="ANNX02000078">
    <property type="protein sequence ID" value="KYC34587.1"/>
    <property type="molecule type" value="Genomic_DNA"/>
</dbReference>
<reference evidence="2 3" key="1">
    <citation type="journal article" date="2013" name="Genome Biol. Evol.">
        <title>Genomes of Stigonematalean cyanobacteria (subsection V) and the evolution of oxygenic photosynthesis from prokaryotes to plastids.</title>
        <authorList>
            <person name="Dagan T."/>
            <person name="Roettger M."/>
            <person name="Stucken K."/>
            <person name="Landan G."/>
            <person name="Koch R."/>
            <person name="Major P."/>
            <person name="Gould S.B."/>
            <person name="Goremykin V.V."/>
            <person name="Rippka R."/>
            <person name="Tandeau de Marsac N."/>
            <person name="Gugger M."/>
            <person name="Lockhart P.J."/>
            <person name="Allen J.F."/>
            <person name="Brune I."/>
            <person name="Maus I."/>
            <person name="Puhler A."/>
            <person name="Martin W.F."/>
        </authorList>
    </citation>
    <scope>NUCLEOTIDE SEQUENCE [LARGE SCALE GENOMIC DNA]</scope>
    <source>
        <strain evidence="2 3">PCC 7110</strain>
    </source>
</reference>
<protein>
    <submittedName>
        <fullName evidence="2">ASCH domain-containing protein</fullName>
    </submittedName>
</protein>
<dbReference type="CDD" id="cd06553">
    <property type="entry name" value="ASCH_Ef3133_like"/>
    <property type="match status" value="1"/>
</dbReference>
<dbReference type="RefSeq" id="WP_017740841.1">
    <property type="nucleotide sequence ID" value="NZ_KQ976356.1"/>
</dbReference>
<dbReference type="SMART" id="SM01022">
    <property type="entry name" value="ASCH"/>
    <property type="match status" value="1"/>
</dbReference>
<dbReference type="SUPFAM" id="SSF88697">
    <property type="entry name" value="PUA domain-like"/>
    <property type="match status" value="1"/>
</dbReference>
<keyword evidence="3" id="KW-1185">Reference proteome</keyword>
<gene>
    <name evidence="2" type="ORF">WA1_51300</name>
</gene>
<dbReference type="InterPro" id="IPR009326">
    <property type="entry name" value="DUF984"/>
</dbReference>
<dbReference type="AlphaFoldDB" id="A0A139WQ78"/>
<dbReference type="OrthoDB" id="9807542at2"/>
<dbReference type="Pfam" id="PF04266">
    <property type="entry name" value="ASCH"/>
    <property type="match status" value="1"/>
</dbReference>
<dbReference type="PANTHER" id="PTHR39203">
    <property type="entry name" value="CYTOPLASMIC PROTEIN-RELATED"/>
    <property type="match status" value="1"/>
</dbReference>